<sequence>MRVAVVTGAAGGIGSATAIRLARAGTAVTLADIDEAGVQRLAADIVDAGGRARAAVCDVTDPAQVKAMVRTTAEEFGGVHILVNNAAITRDSALLTMSVDDWDSVQSVNLRGAFLCTRAAHKYMVKARWGRILNLSSISAAGNREQANYAATKAGLEGMTKALAIDLGPFGITVNAVAPGFVVTPMTVAAAARVGHDFEELQASVASATPVRRVGRPDDVAAVLAFLASEDASFITGQTIHVNGGMPPGMRLFLN</sequence>
<comment type="similarity">
    <text evidence="1">Belongs to the short-chain dehydrogenases/reductases (SDR) family.</text>
</comment>
<reference evidence="3 4" key="1">
    <citation type="submission" date="2021-12" db="EMBL/GenBank/DDBJ databases">
        <title>Genome sequence of Kibdelosporangium philippinense ATCC 49844.</title>
        <authorList>
            <person name="Fedorov E.A."/>
            <person name="Omeragic M."/>
            <person name="Shalygina K.F."/>
            <person name="Maclea K.S."/>
        </authorList>
    </citation>
    <scope>NUCLEOTIDE SEQUENCE [LARGE SCALE GENOMIC DNA]</scope>
    <source>
        <strain evidence="3 4">ATCC 49844</strain>
    </source>
</reference>
<dbReference type="NCBIfam" id="NF005559">
    <property type="entry name" value="PRK07231.1"/>
    <property type="match status" value="1"/>
</dbReference>
<dbReference type="Proteomes" id="UP001521150">
    <property type="component" value="Unassembled WGS sequence"/>
</dbReference>
<organism evidence="3 4">
    <name type="scientific">Kibdelosporangium philippinense</name>
    <dbReference type="NCBI Taxonomy" id="211113"/>
    <lineage>
        <taxon>Bacteria</taxon>
        <taxon>Bacillati</taxon>
        <taxon>Actinomycetota</taxon>
        <taxon>Actinomycetes</taxon>
        <taxon>Pseudonocardiales</taxon>
        <taxon>Pseudonocardiaceae</taxon>
        <taxon>Kibdelosporangium</taxon>
    </lineage>
</organism>
<evidence type="ECO:0000259" key="2">
    <source>
        <dbReference type="SMART" id="SM00822"/>
    </source>
</evidence>
<keyword evidence="4" id="KW-1185">Reference proteome</keyword>
<dbReference type="InterPro" id="IPR036291">
    <property type="entry name" value="NAD(P)-bd_dom_sf"/>
</dbReference>
<gene>
    <name evidence="3" type="primary">fabG</name>
    <name evidence="3" type="ORF">LWC34_10305</name>
</gene>
<comment type="caution">
    <text evidence="3">The sequence shown here is derived from an EMBL/GenBank/DDBJ whole genome shotgun (WGS) entry which is preliminary data.</text>
</comment>
<dbReference type="PRINTS" id="PR00080">
    <property type="entry name" value="SDRFAMILY"/>
</dbReference>
<dbReference type="RefSeq" id="WP_233724772.1">
    <property type="nucleotide sequence ID" value="NZ_JAJVCN010000001.1"/>
</dbReference>
<dbReference type="EC" id="1.1.1.100" evidence="3"/>
<dbReference type="InterPro" id="IPR057326">
    <property type="entry name" value="KR_dom"/>
</dbReference>
<dbReference type="EMBL" id="JAJVCN010000001">
    <property type="protein sequence ID" value="MCE7003220.1"/>
    <property type="molecule type" value="Genomic_DNA"/>
</dbReference>
<dbReference type="GO" id="GO:0004316">
    <property type="term" value="F:3-oxoacyl-[acyl-carrier-protein] reductase (NADPH) activity"/>
    <property type="evidence" value="ECO:0007669"/>
    <property type="project" value="UniProtKB-EC"/>
</dbReference>
<dbReference type="InterPro" id="IPR002347">
    <property type="entry name" value="SDR_fam"/>
</dbReference>
<dbReference type="PRINTS" id="PR00081">
    <property type="entry name" value="GDHRDH"/>
</dbReference>
<dbReference type="PANTHER" id="PTHR42760:SF40">
    <property type="entry name" value="3-OXOACYL-[ACYL-CARRIER-PROTEIN] REDUCTASE, CHLOROPLASTIC"/>
    <property type="match status" value="1"/>
</dbReference>
<evidence type="ECO:0000313" key="3">
    <source>
        <dbReference type="EMBL" id="MCE7003220.1"/>
    </source>
</evidence>
<dbReference type="PANTHER" id="PTHR42760">
    <property type="entry name" value="SHORT-CHAIN DEHYDROGENASES/REDUCTASES FAMILY MEMBER"/>
    <property type="match status" value="1"/>
</dbReference>
<dbReference type="Gene3D" id="3.40.50.720">
    <property type="entry name" value="NAD(P)-binding Rossmann-like Domain"/>
    <property type="match status" value="1"/>
</dbReference>
<keyword evidence="3" id="KW-0560">Oxidoreductase</keyword>
<dbReference type="SMART" id="SM00822">
    <property type="entry name" value="PKS_KR"/>
    <property type="match status" value="1"/>
</dbReference>
<accession>A0ABS8Z8V6</accession>
<dbReference type="Pfam" id="PF13561">
    <property type="entry name" value="adh_short_C2"/>
    <property type="match status" value="1"/>
</dbReference>
<evidence type="ECO:0000256" key="1">
    <source>
        <dbReference type="ARBA" id="ARBA00006484"/>
    </source>
</evidence>
<dbReference type="InterPro" id="IPR020904">
    <property type="entry name" value="Sc_DH/Rdtase_CS"/>
</dbReference>
<feature type="domain" description="Ketoreductase" evidence="2">
    <location>
        <begin position="2"/>
        <end position="180"/>
    </location>
</feature>
<dbReference type="NCBIfam" id="NF009466">
    <property type="entry name" value="PRK12826.1-2"/>
    <property type="match status" value="1"/>
</dbReference>
<dbReference type="SUPFAM" id="SSF51735">
    <property type="entry name" value="NAD(P)-binding Rossmann-fold domains"/>
    <property type="match status" value="1"/>
</dbReference>
<proteinExistence type="inferred from homology"/>
<protein>
    <submittedName>
        <fullName evidence="3">3-oxoacyl-ACP reductase FabG</fullName>
        <ecNumber evidence="3">1.1.1.100</ecNumber>
    </submittedName>
</protein>
<dbReference type="PROSITE" id="PS00061">
    <property type="entry name" value="ADH_SHORT"/>
    <property type="match status" value="1"/>
</dbReference>
<evidence type="ECO:0000313" key="4">
    <source>
        <dbReference type="Proteomes" id="UP001521150"/>
    </source>
</evidence>
<name>A0ABS8Z8V6_9PSEU</name>